<dbReference type="Proteomes" id="UP001221757">
    <property type="component" value="Unassembled WGS sequence"/>
</dbReference>
<sequence>MDYGTDRSPALSIRADSSCSSSRVCASPAVSCTVDVDVTTVNAVLGFSLISPPRRTACRSLGPAPDLFDGRNLRDCQRWHGGTLLTTYVLPVHSLFATNSTRVRACASAHVRPMCEPCTSAAHFPQWRVSRVRQTRTGFTTWGSTMMARPSSLGHAQFWRE</sequence>
<organism evidence="1 2">
    <name type="scientific">Mycena rosella</name>
    <name type="common">Pink bonnet</name>
    <name type="synonym">Agaricus rosellus</name>
    <dbReference type="NCBI Taxonomy" id="1033263"/>
    <lineage>
        <taxon>Eukaryota</taxon>
        <taxon>Fungi</taxon>
        <taxon>Dikarya</taxon>
        <taxon>Basidiomycota</taxon>
        <taxon>Agaricomycotina</taxon>
        <taxon>Agaricomycetes</taxon>
        <taxon>Agaricomycetidae</taxon>
        <taxon>Agaricales</taxon>
        <taxon>Marasmiineae</taxon>
        <taxon>Mycenaceae</taxon>
        <taxon>Mycena</taxon>
    </lineage>
</organism>
<protein>
    <submittedName>
        <fullName evidence="1">Uncharacterized protein</fullName>
    </submittedName>
</protein>
<dbReference type="EMBL" id="JARKIE010000186">
    <property type="protein sequence ID" value="KAJ7669641.1"/>
    <property type="molecule type" value="Genomic_DNA"/>
</dbReference>
<keyword evidence="2" id="KW-1185">Reference proteome</keyword>
<dbReference type="AlphaFoldDB" id="A0AAD7CYH5"/>
<comment type="caution">
    <text evidence="1">The sequence shown here is derived from an EMBL/GenBank/DDBJ whole genome shotgun (WGS) entry which is preliminary data.</text>
</comment>
<accession>A0AAD7CYH5</accession>
<evidence type="ECO:0000313" key="2">
    <source>
        <dbReference type="Proteomes" id="UP001221757"/>
    </source>
</evidence>
<evidence type="ECO:0000313" key="1">
    <source>
        <dbReference type="EMBL" id="KAJ7669641.1"/>
    </source>
</evidence>
<reference evidence="1" key="1">
    <citation type="submission" date="2023-03" db="EMBL/GenBank/DDBJ databases">
        <title>Massive genome expansion in bonnet fungi (Mycena s.s.) driven by repeated elements and novel gene families across ecological guilds.</title>
        <authorList>
            <consortium name="Lawrence Berkeley National Laboratory"/>
            <person name="Harder C.B."/>
            <person name="Miyauchi S."/>
            <person name="Viragh M."/>
            <person name="Kuo A."/>
            <person name="Thoen E."/>
            <person name="Andreopoulos B."/>
            <person name="Lu D."/>
            <person name="Skrede I."/>
            <person name="Drula E."/>
            <person name="Henrissat B."/>
            <person name="Morin E."/>
            <person name="Kohler A."/>
            <person name="Barry K."/>
            <person name="LaButti K."/>
            <person name="Morin E."/>
            <person name="Salamov A."/>
            <person name="Lipzen A."/>
            <person name="Mereny Z."/>
            <person name="Hegedus B."/>
            <person name="Baldrian P."/>
            <person name="Stursova M."/>
            <person name="Weitz H."/>
            <person name="Taylor A."/>
            <person name="Grigoriev I.V."/>
            <person name="Nagy L.G."/>
            <person name="Martin F."/>
            <person name="Kauserud H."/>
        </authorList>
    </citation>
    <scope>NUCLEOTIDE SEQUENCE</scope>
    <source>
        <strain evidence="1">CBHHK067</strain>
    </source>
</reference>
<gene>
    <name evidence="1" type="ORF">B0H17DRAFT_207022</name>
</gene>
<proteinExistence type="predicted"/>
<name>A0AAD7CYH5_MYCRO</name>